<evidence type="ECO:0000256" key="1">
    <source>
        <dbReference type="SAM" id="Phobius"/>
    </source>
</evidence>
<name>A0A6V7U6I5_MELEN</name>
<feature type="transmembrane region" description="Helical" evidence="1">
    <location>
        <begin position="59"/>
        <end position="92"/>
    </location>
</feature>
<dbReference type="EMBL" id="CAJEWN010000035">
    <property type="protein sequence ID" value="CAD2145624.1"/>
    <property type="molecule type" value="Genomic_DNA"/>
</dbReference>
<sequence>MRKNNFFLLQHQLLLHHFHHLQCHPPPLLLLLPINSILRTISLLIIHHVGKVLGLPLPILLLFFLILFVISSISLFFFLFIVFFTIFFILLFFPFRTLFLFNVFSLFPLLFFNVFIIFILFTIFPFFLLSFLFFFFFISFRFLLTSPYSLHHFHHILTPSTKQQLLQQPQFHSTKLPQTQQHYKNQQLSAGLSPFQKFRNRLIQISRRIGQSQQRRKFSLRNCGAITKTTTKAPKITKNKYKNINTNKKINYKKSTKNSAPINKWQLEMNRGGGILNK</sequence>
<proteinExistence type="predicted"/>
<evidence type="ECO:0000313" key="3">
    <source>
        <dbReference type="Proteomes" id="UP000580250"/>
    </source>
</evidence>
<accession>A0A6V7U6I5</accession>
<dbReference type="AlphaFoldDB" id="A0A6V7U6I5"/>
<protein>
    <submittedName>
        <fullName evidence="2">Uncharacterized protein</fullName>
    </submittedName>
</protein>
<gene>
    <name evidence="2" type="ORF">MENT_LOCUS8347</name>
</gene>
<keyword evidence="1" id="KW-0812">Transmembrane</keyword>
<dbReference type="Proteomes" id="UP000580250">
    <property type="component" value="Unassembled WGS sequence"/>
</dbReference>
<organism evidence="2 3">
    <name type="scientific">Meloidogyne enterolobii</name>
    <name type="common">Root-knot nematode worm</name>
    <name type="synonym">Meloidogyne mayaguensis</name>
    <dbReference type="NCBI Taxonomy" id="390850"/>
    <lineage>
        <taxon>Eukaryota</taxon>
        <taxon>Metazoa</taxon>
        <taxon>Ecdysozoa</taxon>
        <taxon>Nematoda</taxon>
        <taxon>Chromadorea</taxon>
        <taxon>Rhabditida</taxon>
        <taxon>Tylenchina</taxon>
        <taxon>Tylenchomorpha</taxon>
        <taxon>Tylenchoidea</taxon>
        <taxon>Meloidogynidae</taxon>
        <taxon>Meloidogyninae</taxon>
        <taxon>Meloidogyne</taxon>
    </lineage>
</organism>
<comment type="caution">
    <text evidence="2">The sequence shown here is derived from an EMBL/GenBank/DDBJ whole genome shotgun (WGS) entry which is preliminary data.</text>
</comment>
<keyword evidence="1" id="KW-0472">Membrane</keyword>
<reference evidence="2 3" key="1">
    <citation type="submission" date="2020-08" db="EMBL/GenBank/DDBJ databases">
        <authorList>
            <person name="Koutsovoulos G."/>
            <person name="Danchin GJ E."/>
        </authorList>
    </citation>
    <scope>NUCLEOTIDE SEQUENCE [LARGE SCALE GENOMIC DNA]</scope>
</reference>
<feature type="transmembrane region" description="Helical" evidence="1">
    <location>
        <begin position="126"/>
        <end position="144"/>
    </location>
</feature>
<evidence type="ECO:0000313" key="2">
    <source>
        <dbReference type="EMBL" id="CAD2145624.1"/>
    </source>
</evidence>
<keyword evidence="1" id="KW-1133">Transmembrane helix</keyword>
<feature type="transmembrane region" description="Helical" evidence="1">
    <location>
        <begin position="99"/>
        <end position="120"/>
    </location>
</feature>